<gene>
    <name evidence="1" type="ORF">J2I46_03450</name>
</gene>
<comment type="caution">
    <text evidence="1">The sequence shown here is derived from an EMBL/GenBank/DDBJ whole genome shotgun (WGS) entry which is preliminary data.</text>
</comment>
<organism evidence="1 2">
    <name type="scientific">Fibrella forsythiae</name>
    <dbReference type="NCBI Taxonomy" id="2817061"/>
    <lineage>
        <taxon>Bacteria</taxon>
        <taxon>Pseudomonadati</taxon>
        <taxon>Bacteroidota</taxon>
        <taxon>Cytophagia</taxon>
        <taxon>Cytophagales</taxon>
        <taxon>Spirosomataceae</taxon>
        <taxon>Fibrella</taxon>
    </lineage>
</organism>
<name>A0ABS3JC89_9BACT</name>
<keyword evidence="2" id="KW-1185">Reference proteome</keyword>
<evidence type="ECO:0000313" key="2">
    <source>
        <dbReference type="Proteomes" id="UP000664628"/>
    </source>
</evidence>
<reference evidence="1 2" key="1">
    <citation type="submission" date="2021-03" db="EMBL/GenBank/DDBJ databases">
        <title>Fibrella sp. HMF5405 genome sequencing and assembly.</title>
        <authorList>
            <person name="Kang H."/>
            <person name="Kim H."/>
            <person name="Bae S."/>
            <person name="Joh K."/>
        </authorList>
    </citation>
    <scope>NUCLEOTIDE SEQUENCE [LARGE SCALE GENOMIC DNA]</scope>
    <source>
        <strain evidence="1 2">HMF5405</strain>
    </source>
</reference>
<evidence type="ECO:0000313" key="1">
    <source>
        <dbReference type="EMBL" id="MBO0947620.1"/>
    </source>
</evidence>
<dbReference type="PROSITE" id="PS51257">
    <property type="entry name" value="PROKAR_LIPOPROTEIN"/>
    <property type="match status" value="1"/>
</dbReference>
<proteinExistence type="predicted"/>
<dbReference type="Proteomes" id="UP000664628">
    <property type="component" value="Unassembled WGS sequence"/>
</dbReference>
<dbReference type="EMBL" id="JAFMYW010000001">
    <property type="protein sequence ID" value="MBO0947620.1"/>
    <property type="molecule type" value="Genomic_DNA"/>
</dbReference>
<accession>A0ABS3JC89</accession>
<dbReference type="RefSeq" id="WP_207327528.1">
    <property type="nucleotide sequence ID" value="NZ_JAFMYW010000001.1"/>
</dbReference>
<sequence>MNTSRTTGLLLLILVFVGLGCRDQIQTIPEADNAGYLPLPSVNRLEKRIYKTVILEGPVVEPEIVDVGVEKQLL</sequence>
<protein>
    <submittedName>
        <fullName evidence="1">Uncharacterized protein</fullName>
    </submittedName>
</protein>